<evidence type="ECO:0000259" key="8">
    <source>
        <dbReference type="Pfam" id="PF01926"/>
    </source>
</evidence>
<accession>A0ABD2JUL7</accession>
<dbReference type="EMBL" id="JBICCN010000095">
    <property type="protein sequence ID" value="KAL3094337.1"/>
    <property type="molecule type" value="Genomic_DNA"/>
</dbReference>
<dbReference type="AlphaFoldDB" id="A0ABD2JUL7"/>
<evidence type="ECO:0000256" key="4">
    <source>
        <dbReference type="ARBA" id="ARBA00023134"/>
    </source>
</evidence>
<organism evidence="9 10">
    <name type="scientific">Heterodera schachtii</name>
    <name type="common">Sugarbeet cyst nematode worm</name>
    <name type="synonym">Tylenchus schachtii</name>
    <dbReference type="NCBI Taxonomy" id="97005"/>
    <lineage>
        <taxon>Eukaryota</taxon>
        <taxon>Metazoa</taxon>
        <taxon>Ecdysozoa</taxon>
        <taxon>Nematoda</taxon>
        <taxon>Chromadorea</taxon>
        <taxon>Rhabditida</taxon>
        <taxon>Tylenchina</taxon>
        <taxon>Tylenchomorpha</taxon>
        <taxon>Tylenchoidea</taxon>
        <taxon>Heteroderidae</taxon>
        <taxon>Heteroderinae</taxon>
        <taxon>Heterodera</taxon>
    </lineage>
</organism>
<keyword evidence="1" id="KW-0963">Cytoplasm</keyword>
<evidence type="ECO:0000256" key="6">
    <source>
        <dbReference type="SAM" id="MobiDB-lite"/>
    </source>
</evidence>
<protein>
    <recommendedName>
        <fullName evidence="5">Large subunit GTPase 1 homolog</fullName>
    </recommendedName>
</protein>
<evidence type="ECO:0000313" key="9">
    <source>
        <dbReference type="EMBL" id="KAL3094337.1"/>
    </source>
</evidence>
<keyword evidence="3" id="KW-0378">Hydrolase</keyword>
<sequence>MSYSSKKQIVTLFILSQGAFIIDVFFGYKLLQKHESARHWLYSNCPNILLAYYNTPQRRRKTVEIGGGDRKRRPTKGATTEDEEGQICGQHKGRRSTVTEGGSREGKGEKIMTKRRHKTCELTGFNAGLAKALLNSRARAQTHNTGRGRSARQSVGHTAPQKPLLESKTHESDVQELLTNAELANSTFEAERGDIKLLSGNGNVAISSAKQMDLANSLDQLNADYGHLLRIPRRPRPNTYEDAEQLNALEAEEFVAWRRQLAKLSERNIVITPFERNLEIWRQLWRVVERSHLVVQLFVSEVDPKKRSLLLVNKADLLTDDQLRAWKCYFDEQRIDAIFWSAKHRKEETHSKQNSSGFGTKENGSASSCDNSCSSTSSDENDESEQEESCAESDEDDETEDEDQLKEGRDSAEGEEEDNDQFISDPTQLLSILRQAVSEAFPDAIAQGSSQVIGMVGYPNVGKSMTINRLLGTKKTAVSSTPGKTKHFQTLIIDEGLVLCDCPGLVMPQFGISDADMILNGILPIAHMRDYFGPIQLLCERVPRQYFQQRYSVLLPKSIGSLNGHDLLTAVAFLKGFMNASGIPDCSRAARLILADVIDGSLKWVAAPSNVSQRQFDQWTFETIELSKAHQQEQQRQQAGENVSNKRQIGANLLEQLERRQLLLEGNGGGATVGHRWVKDAATTRLDKTFFTDAIGRKLGTDTAHIQGGIGRMELTMGQGEGTKKKHWNKNKREKLRRICAKNE</sequence>
<evidence type="ECO:0000313" key="10">
    <source>
        <dbReference type="Proteomes" id="UP001620645"/>
    </source>
</evidence>
<dbReference type="GO" id="GO:0016787">
    <property type="term" value="F:hydrolase activity"/>
    <property type="evidence" value="ECO:0007669"/>
    <property type="project" value="UniProtKB-KW"/>
</dbReference>
<gene>
    <name evidence="9" type="ORF">niasHS_004093</name>
</gene>
<evidence type="ECO:0000256" key="2">
    <source>
        <dbReference type="ARBA" id="ARBA00022741"/>
    </source>
</evidence>
<feature type="compositionally biased region" description="Basic and acidic residues" evidence="6">
    <location>
        <begin position="102"/>
        <end position="111"/>
    </location>
</feature>
<evidence type="ECO:0000256" key="1">
    <source>
        <dbReference type="ARBA" id="ARBA00022490"/>
    </source>
</evidence>
<keyword evidence="7" id="KW-1133">Transmembrane helix</keyword>
<reference evidence="9 10" key="1">
    <citation type="submission" date="2024-10" db="EMBL/GenBank/DDBJ databases">
        <authorList>
            <person name="Kim D."/>
        </authorList>
    </citation>
    <scope>NUCLEOTIDE SEQUENCE [LARGE SCALE GENOMIC DNA]</scope>
    <source>
        <strain evidence="9">Taebaek</strain>
    </source>
</reference>
<feature type="compositionally biased region" description="Acidic residues" evidence="6">
    <location>
        <begin position="379"/>
        <end position="404"/>
    </location>
</feature>
<feature type="transmembrane region" description="Helical" evidence="7">
    <location>
        <begin position="12"/>
        <end position="31"/>
    </location>
</feature>
<feature type="domain" description="G" evidence="8">
    <location>
        <begin position="453"/>
        <end position="507"/>
    </location>
</feature>
<evidence type="ECO:0000256" key="5">
    <source>
        <dbReference type="ARBA" id="ARBA00040145"/>
    </source>
</evidence>
<feature type="compositionally biased region" description="Low complexity" evidence="6">
    <location>
        <begin position="365"/>
        <end position="378"/>
    </location>
</feature>
<dbReference type="PANTHER" id="PTHR45709:SF2">
    <property type="entry name" value="LARGE SUBUNIT GTPASE 1 HOMOLOG"/>
    <property type="match status" value="1"/>
</dbReference>
<keyword evidence="4" id="KW-0342">GTP-binding</keyword>
<dbReference type="InterPro" id="IPR043358">
    <property type="entry name" value="GNL1-like"/>
</dbReference>
<dbReference type="InterPro" id="IPR027417">
    <property type="entry name" value="P-loop_NTPase"/>
</dbReference>
<dbReference type="Gene3D" id="3.40.50.300">
    <property type="entry name" value="P-loop containing nucleotide triphosphate hydrolases"/>
    <property type="match status" value="1"/>
</dbReference>
<keyword evidence="10" id="KW-1185">Reference proteome</keyword>
<keyword evidence="7" id="KW-0812">Transmembrane</keyword>
<feature type="compositionally biased region" description="Polar residues" evidence="6">
    <location>
        <begin position="352"/>
        <end position="364"/>
    </location>
</feature>
<dbReference type="GO" id="GO:0005525">
    <property type="term" value="F:GTP binding"/>
    <property type="evidence" value="ECO:0007669"/>
    <property type="project" value="UniProtKB-KW"/>
</dbReference>
<feature type="compositionally biased region" description="Polar residues" evidence="6">
    <location>
        <begin position="138"/>
        <end position="156"/>
    </location>
</feature>
<feature type="region of interest" description="Disordered" evidence="6">
    <location>
        <begin position="65"/>
        <end position="111"/>
    </location>
</feature>
<dbReference type="PANTHER" id="PTHR45709">
    <property type="entry name" value="LARGE SUBUNIT GTPASE 1 HOMOLOG-RELATED"/>
    <property type="match status" value="1"/>
</dbReference>
<evidence type="ECO:0000256" key="7">
    <source>
        <dbReference type="SAM" id="Phobius"/>
    </source>
</evidence>
<feature type="region of interest" description="Disordered" evidence="6">
    <location>
        <begin position="138"/>
        <end position="172"/>
    </location>
</feature>
<comment type="caution">
    <text evidence="9">The sequence shown here is derived from an EMBL/GenBank/DDBJ whole genome shotgun (WGS) entry which is preliminary data.</text>
</comment>
<keyword evidence="2" id="KW-0547">Nucleotide-binding</keyword>
<dbReference type="Pfam" id="PF01926">
    <property type="entry name" value="MMR_HSR1"/>
    <property type="match status" value="1"/>
</dbReference>
<dbReference type="InterPro" id="IPR006073">
    <property type="entry name" value="GTP-bd"/>
</dbReference>
<feature type="region of interest" description="Disordered" evidence="6">
    <location>
        <begin position="349"/>
        <end position="423"/>
    </location>
</feature>
<dbReference type="Proteomes" id="UP001620645">
    <property type="component" value="Unassembled WGS sequence"/>
</dbReference>
<name>A0ABD2JUL7_HETSC</name>
<dbReference type="SUPFAM" id="SSF52540">
    <property type="entry name" value="P-loop containing nucleoside triphosphate hydrolases"/>
    <property type="match status" value="1"/>
</dbReference>
<proteinExistence type="predicted"/>
<evidence type="ECO:0000256" key="3">
    <source>
        <dbReference type="ARBA" id="ARBA00022801"/>
    </source>
</evidence>
<keyword evidence="7" id="KW-0472">Membrane</keyword>